<evidence type="ECO:0000313" key="4">
    <source>
        <dbReference type="RefSeq" id="XP_029638215.1"/>
    </source>
</evidence>
<dbReference type="KEGG" id="osn:115213404"/>
<dbReference type="AlphaFoldDB" id="A0A6P7SJ05"/>
<feature type="region of interest" description="Disordered" evidence="1">
    <location>
        <begin position="1"/>
        <end position="44"/>
    </location>
</feature>
<feature type="transmembrane region" description="Helical" evidence="2">
    <location>
        <begin position="262"/>
        <end position="292"/>
    </location>
</feature>
<evidence type="ECO:0000256" key="2">
    <source>
        <dbReference type="SAM" id="Phobius"/>
    </source>
</evidence>
<feature type="compositionally biased region" description="Polar residues" evidence="1">
    <location>
        <begin position="19"/>
        <end position="36"/>
    </location>
</feature>
<accession>A0A6P7SJ05</accession>
<proteinExistence type="predicted"/>
<keyword evidence="3" id="KW-1185">Reference proteome</keyword>
<protein>
    <submittedName>
        <fullName evidence="4 5">Transmembrane protein 272-like</fullName>
    </submittedName>
</protein>
<feature type="transmembrane region" description="Helical" evidence="2">
    <location>
        <begin position="134"/>
        <end position="154"/>
    </location>
</feature>
<dbReference type="InterPro" id="IPR040350">
    <property type="entry name" value="TMEM272"/>
</dbReference>
<feature type="transmembrane region" description="Helical" evidence="2">
    <location>
        <begin position="166"/>
        <end position="186"/>
    </location>
</feature>
<dbReference type="PANTHER" id="PTHR33444">
    <property type="entry name" value="SI:DKEY-19B23.12-RELATED"/>
    <property type="match status" value="1"/>
</dbReference>
<dbReference type="Proteomes" id="UP000515154">
    <property type="component" value="Linkage group LG6"/>
</dbReference>
<gene>
    <name evidence="4 5" type="primary">LOC115213404</name>
</gene>
<dbReference type="RefSeq" id="XP_036360031.1">
    <property type="nucleotide sequence ID" value="XM_036504138.1"/>
</dbReference>
<evidence type="ECO:0000313" key="5">
    <source>
        <dbReference type="RefSeq" id="XP_036360031.1"/>
    </source>
</evidence>
<name>A0A6P7SJ05_9MOLL</name>
<organism evidence="3 4">
    <name type="scientific">Octopus sinensis</name>
    <name type="common">East Asian common octopus</name>
    <dbReference type="NCBI Taxonomy" id="2607531"/>
    <lineage>
        <taxon>Eukaryota</taxon>
        <taxon>Metazoa</taxon>
        <taxon>Spiralia</taxon>
        <taxon>Lophotrochozoa</taxon>
        <taxon>Mollusca</taxon>
        <taxon>Cephalopoda</taxon>
        <taxon>Coleoidea</taxon>
        <taxon>Octopodiformes</taxon>
        <taxon>Octopoda</taxon>
        <taxon>Incirrata</taxon>
        <taxon>Octopodidae</taxon>
        <taxon>Octopus</taxon>
    </lineage>
</organism>
<evidence type="ECO:0000313" key="3">
    <source>
        <dbReference type="Proteomes" id="UP000515154"/>
    </source>
</evidence>
<feature type="compositionally biased region" description="Basic residues" evidence="1">
    <location>
        <begin position="9"/>
        <end position="18"/>
    </location>
</feature>
<feature type="transmembrane region" description="Helical" evidence="2">
    <location>
        <begin position="222"/>
        <end position="242"/>
    </location>
</feature>
<keyword evidence="2" id="KW-0472">Membrane</keyword>
<dbReference type="PANTHER" id="PTHR33444:SF7">
    <property type="entry name" value="TRANSMEMBRANE PROTEIN 272"/>
    <property type="match status" value="1"/>
</dbReference>
<sequence>MSMLTRKGTMVRKSRGTHSRSQSMKRTPSRGGSTKRPTPGLTPAIVVMDSTESEDKDSSTNASSPPAKNIVGTIVGYNDESALYKTTVDWTASRVSVQSNYEAVYVQITEATKEANSSIDFVCQAVRILTNTRLYTVFLAVSTALPIAMMTAGVKYLNDCPKQPKIPVYLLVGGCFGTLKMVYTIWRQVQQRRFDSLPDLVGFDPTEEAIFSTRSYRLMDTILVLFLICWILTGTYWVFLIWKPNFEQLLHDPNNWCNKSVYGLALFQIIVSYAWMALALLTVIGLFISYYCRRSKPGEQRSQTTDVK</sequence>
<evidence type="ECO:0000256" key="1">
    <source>
        <dbReference type="SAM" id="MobiDB-lite"/>
    </source>
</evidence>
<keyword evidence="2" id="KW-0812">Transmembrane</keyword>
<keyword evidence="2" id="KW-1133">Transmembrane helix</keyword>
<feature type="region of interest" description="Disordered" evidence="1">
    <location>
        <begin position="50"/>
        <end position="69"/>
    </location>
</feature>
<dbReference type="RefSeq" id="XP_029638215.1">
    <property type="nucleotide sequence ID" value="XM_029782355.2"/>
</dbReference>
<reference evidence="4 5" key="1">
    <citation type="submission" date="2025-08" db="UniProtKB">
        <authorList>
            <consortium name="RefSeq"/>
        </authorList>
    </citation>
    <scope>IDENTIFICATION</scope>
</reference>